<dbReference type="EMBL" id="JACAZH010000019">
    <property type="protein sequence ID" value="KAF7346495.1"/>
    <property type="molecule type" value="Genomic_DNA"/>
</dbReference>
<name>A0A8H7CQJ7_9AGAR</name>
<feature type="region of interest" description="Disordered" evidence="1">
    <location>
        <begin position="279"/>
        <end position="400"/>
    </location>
</feature>
<evidence type="ECO:0000313" key="2">
    <source>
        <dbReference type="EMBL" id="KAF7346495.1"/>
    </source>
</evidence>
<evidence type="ECO:0000256" key="1">
    <source>
        <dbReference type="SAM" id="MobiDB-lite"/>
    </source>
</evidence>
<dbReference type="OrthoDB" id="3365472at2759"/>
<organism evidence="2 3">
    <name type="scientific">Mycena sanguinolenta</name>
    <dbReference type="NCBI Taxonomy" id="230812"/>
    <lineage>
        <taxon>Eukaryota</taxon>
        <taxon>Fungi</taxon>
        <taxon>Dikarya</taxon>
        <taxon>Basidiomycota</taxon>
        <taxon>Agaricomycotina</taxon>
        <taxon>Agaricomycetes</taxon>
        <taxon>Agaricomycetidae</taxon>
        <taxon>Agaricales</taxon>
        <taxon>Marasmiineae</taxon>
        <taxon>Mycenaceae</taxon>
        <taxon>Mycena</taxon>
    </lineage>
</organism>
<evidence type="ECO:0000313" key="3">
    <source>
        <dbReference type="Proteomes" id="UP000623467"/>
    </source>
</evidence>
<dbReference type="AlphaFoldDB" id="A0A8H7CQJ7"/>
<feature type="compositionally biased region" description="Low complexity" evidence="1">
    <location>
        <begin position="330"/>
        <end position="341"/>
    </location>
</feature>
<feature type="region of interest" description="Disordered" evidence="1">
    <location>
        <begin position="103"/>
        <end position="150"/>
    </location>
</feature>
<feature type="compositionally biased region" description="Basic residues" evidence="1">
    <location>
        <begin position="111"/>
        <end position="121"/>
    </location>
</feature>
<feature type="compositionally biased region" description="Acidic residues" evidence="1">
    <location>
        <begin position="391"/>
        <end position="400"/>
    </location>
</feature>
<proteinExistence type="predicted"/>
<feature type="compositionally biased region" description="Low complexity" evidence="1">
    <location>
        <begin position="279"/>
        <end position="303"/>
    </location>
</feature>
<gene>
    <name evidence="2" type="ORF">MSAN_01877600</name>
</gene>
<dbReference type="Proteomes" id="UP000623467">
    <property type="component" value="Unassembled WGS sequence"/>
</dbReference>
<comment type="caution">
    <text evidence="2">The sequence shown here is derived from an EMBL/GenBank/DDBJ whole genome shotgun (WGS) entry which is preliminary data.</text>
</comment>
<feature type="region of interest" description="Disordered" evidence="1">
    <location>
        <begin position="28"/>
        <end position="51"/>
    </location>
</feature>
<accession>A0A8H7CQJ7</accession>
<feature type="compositionally biased region" description="Polar residues" evidence="1">
    <location>
        <begin position="359"/>
        <end position="375"/>
    </location>
</feature>
<feature type="compositionally biased region" description="Low complexity" evidence="1">
    <location>
        <begin position="376"/>
        <end position="388"/>
    </location>
</feature>
<reference evidence="2" key="1">
    <citation type="submission" date="2020-05" db="EMBL/GenBank/DDBJ databases">
        <title>Mycena genomes resolve the evolution of fungal bioluminescence.</title>
        <authorList>
            <person name="Tsai I.J."/>
        </authorList>
    </citation>
    <scope>NUCLEOTIDE SEQUENCE</scope>
    <source>
        <strain evidence="2">160909Yilan</strain>
    </source>
</reference>
<sequence length="490" mass="52718">MDDNAFCAVCDRQIVPKRILVPVYAIPEPSPDAPRQKKLGRTGLPPPVKTRIEIDQSPAPLYCSDQCRQRDTAFFHGAPTPFPDSSDTSDEQGLLRRLPRLAAHPPPAAQHPKHPLPRRPPARVQHAAPPPPTCATYDELAPPSAPRAEYVPPPYTSGIMMASRRIDAVLPKALKPGERPPPLAPVPGWTDGSQAWRASTYSFAPPPVTRADVLDPNTRAYGTFSASPHRSAGGVTASGSASSSGSGGLHSPTSASSSLNSELLSSFEDTFARRASSRLSLASSSTSPASSYTPSASTSASPPRRSKLAASHSQLLLPEVLLRPSPKHTSSISSRLSSSSSDIQGQSQKGEKATRRHSSGSFNAQRRTVRSPLSNEGSVVSGSGSSSSRSEDEEALEEEEAAYVKTVGDMAPPPPRPNIETRSWSYDNVRTYPVMVPTETRVERRIELVDGVEREVEVKVEVPVPPERRHRKRLFTFAPVVVSRATPLQA</sequence>
<feature type="region of interest" description="Disordered" evidence="1">
    <location>
        <begin position="222"/>
        <end position="258"/>
    </location>
</feature>
<protein>
    <submittedName>
        <fullName evidence="2">Uncharacterized protein</fullName>
    </submittedName>
</protein>
<feature type="compositionally biased region" description="Low complexity" evidence="1">
    <location>
        <begin position="231"/>
        <end position="258"/>
    </location>
</feature>
<keyword evidence="3" id="KW-1185">Reference proteome</keyword>